<reference evidence="2 3" key="1">
    <citation type="journal article" date="2015" name="Sci. Rep.">
        <title>Chromosome-level genome map provides insights into diverse defense mechanisms in the medicinal fungus Ganoderma sinense.</title>
        <authorList>
            <person name="Zhu Y."/>
            <person name="Xu J."/>
            <person name="Sun C."/>
            <person name="Zhou S."/>
            <person name="Xu H."/>
            <person name="Nelson D.R."/>
            <person name="Qian J."/>
            <person name="Song J."/>
            <person name="Luo H."/>
            <person name="Xiang L."/>
            <person name="Li Y."/>
            <person name="Xu Z."/>
            <person name="Ji A."/>
            <person name="Wang L."/>
            <person name="Lu S."/>
            <person name="Hayward A."/>
            <person name="Sun W."/>
            <person name="Li X."/>
            <person name="Schwartz D.C."/>
            <person name="Wang Y."/>
            <person name="Chen S."/>
        </authorList>
    </citation>
    <scope>NUCLEOTIDE SEQUENCE [LARGE SCALE GENOMIC DNA]</scope>
    <source>
        <strain evidence="2 3">ZZ0214-1</strain>
    </source>
</reference>
<dbReference type="PROSITE" id="PS50011">
    <property type="entry name" value="PROTEIN_KINASE_DOM"/>
    <property type="match status" value="1"/>
</dbReference>
<dbReference type="EMBL" id="AYKW01000067">
    <property type="protein sequence ID" value="PIL24532.1"/>
    <property type="molecule type" value="Genomic_DNA"/>
</dbReference>
<dbReference type="STRING" id="1077348.A0A2G8RSP3"/>
<sequence>MSLVLGSIQRELSHLRLVPNYPSLWNHLYCGDRYSTLLLLCLVYRADGTISAKLPADLKTWRGPTGADRNYRPAEAIWKVLRPFFAKRGYTLWQHEWSFMTTASEKNVVANGYMYASVFRQSHEMTGGIQGVLSFEYNNALTRAARAPDGRDVVFRVLAIGEDGREHVDLLEKYGRGSYGLIGSNHILPLLDTIDLDGITFGVFPKVAFSCSELYHGWAKSSVGDILDMIAQCLEALIFLHACGVAHRDAFKDNFVIQWVPESLRVDYDAPTCRPRVYVIDFELAIRFSADIPQEERVCIGLPSGGSLPGPSGRPMPPEVLSGKPYDPFKLDVWQLGKSTSDFKSTIPEIDKVLVSLVDPDPITRPTAYEAMKGLLDAIAAIPPVALIIEPEVEPLKPVTLL</sequence>
<comment type="caution">
    <text evidence="2">The sequence shown here is derived from an EMBL/GenBank/DDBJ whole genome shotgun (WGS) entry which is preliminary data.</text>
</comment>
<dbReference type="Proteomes" id="UP000230002">
    <property type="component" value="Unassembled WGS sequence"/>
</dbReference>
<dbReference type="GO" id="GO:0004672">
    <property type="term" value="F:protein kinase activity"/>
    <property type="evidence" value="ECO:0007669"/>
    <property type="project" value="InterPro"/>
</dbReference>
<dbReference type="OrthoDB" id="2985259at2759"/>
<accession>A0A2G8RSP3</accession>
<dbReference type="SMART" id="SM00220">
    <property type="entry name" value="S_TKc"/>
    <property type="match status" value="1"/>
</dbReference>
<name>A0A2G8RSP3_9APHY</name>
<organism evidence="2 3">
    <name type="scientific">Ganoderma sinense ZZ0214-1</name>
    <dbReference type="NCBI Taxonomy" id="1077348"/>
    <lineage>
        <taxon>Eukaryota</taxon>
        <taxon>Fungi</taxon>
        <taxon>Dikarya</taxon>
        <taxon>Basidiomycota</taxon>
        <taxon>Agaricomycotina</taxon>
        <taxon>Agaricomycetes</taxon>
        <taxon>Polyporales</taxon>
        <taxon>Polyporaceae</taxon>
        <taxon>Ganoderma</taxon>
    </lineage>
</organism>
<dbReference type="Gene3D" id="1.10.510.10">
    <property type="entry name" value="Transferase(Phosphotransferase) domain 1"/>
    <property type="match status" value="1"/>
</dbReference>
<evidence type="ECO:0000313" key="3">
    <source>
        <dbReference type="Proteomes" id="UP000230002"/>
    </source>
</evidence>
<keyword evidence="3" id="KW-1185">Reference proteome</keyword>
<evidence type="ECO:0000259" key="1">
    <source>
        <dbReference type="PROSITE" id="PS50011"/>
    </source>
</evidence>
<dbReference type="InterPro" id="IPR000719">
    <property type="entry name" value="Prot_kinase_dom"/>
</dbReference>
<protein>
    <recommendedName>
        <fullName evidence="1">Protein kinase domain-containing protein</fullName>
    </recommendedName>
</protein>
<dbReference type="AlphaFoldDB" id="A0A2G8RSP3"/>
<dbReference type="SUPFAM" id="SSF56112">
    <property type="entry name" value="Protein kinase-like (PK-like)"/>
    <property type="match status" value="1"/>
</dbReference>
<proteinExistence type="predicted"/>
<dbReference type="InterPro" id="IPR011009">
    <property type="entry name" value="Kinase-like_dom_sf"/>
</dbReference>
<dbReference type="GO" id="GO:0005524">
    <property type="term" value="F:ATP binding"/>
    <property type="evidence" value="ECO:0007669"/>
    <property type="project" value="InterPro"/>
</dbReference>
<evidence type="ECO:0000313" key="2">
    <source>
        <dbReference type="EMBL" id="PIL24532.1"/>
    </source>
</evidence>
<feature type="domain" description="Protein kinase" evidence="1">
    <location>
        <begin position="119"/>
        <end position="402"/>
    </location>
</feature>
<gene>
    <name evidence="2" type="ORF">GSI_14288</name>
</gene>